<dbReference type="PRINTS" id="PR00014">
    <property type="entry name" value="FNTYPEIII"/>
</dbReference>
<feature type="domain" description="Fibronectin type-III" evidence="15">
    <location>
        <begin position="1267"/>
        <end position="1364"/>
    </location>
</feature>
<organism evidence="16 17">
    <name type="scientific">Diploscapter pachys</name>
    <dbReference type="NCBI Taxonomy" id="2018661"/>
    <lineage>
        <taxon>Eukaryota</taxon>
        <taxon>Metazoa</taxon>
        <taxon>Ecdysozoa</taxon>
        <taxon>Nematoda</taxon>
        <taxon>Chromadorea</taxon>
        <taxon>Rhabditida</taxon>
        <taxon>Rhabditina</taxon>
        <taxon>Rhabditomorpha</taxon>
        <taxon>Rhabditoidea</taxon>
        <taxon>Rhabditidae</taxon>
        <taxon>Diploscapter</taxon>
    </lineage>
</organism>
<reference evidence="16 17" key="1">
    <citation type="journal article" date="2017" name="Curr. Biol.">
        <title>Genome architecture and evolution of a unichromosomal asexual nematode.</title>
        <authorList>
            <person name="Fradin H."/>
            <person name="Zegar C."/>
            <person name="Gutwein M."/>
            <person name="Lucas J."/>
            <person name="Kovtun M."/>
            <person name="Corcoran D."/>
            <person name="Baugh L.R."/>
            <person name="Kiontke K."/>
            <person name="Gunsalus K."/>
            <person name="Fitch D.H."/>
            <person name="Piano F."/>
        </authorList>
    </citation>
    <scope>NUCLEOTIDE SEQUENCE [LARGE SCALE GENOMIC DNA]</scope>
    <source>
        <strain evidence="16">PF1309</strain>
    </source>
</reference>
<dbReference type="Proteomes" id="UP000218231">
    <property type="component" value="Unassembled WGS sequence"/>
</dbReference>
<feature type="region of interest" description="Disordered" evidence="12">
    <location>
        <begin position="1813"/>
        <end position="1839"/>
    </location>
</feature>
<dbReference type="GO" id="GO:0045202">
    <property type="term" value="C:synapse"/>
    <property type="evidence" value="ECO:0007669"/>
    <property type="project" value="TreeGrafter"/>
</dbReference>
<dbReference type="SMART" id="SM00408">
    <property type="entry name" value="IGc2"/>
    <property type="match status" value="2"/>
</dbReference>
<keyword evidence="3" id="KW-0732">Signal</keyword>
<gene>
    <name evidence="16" type="ORF">WR25_06440</name>
</gene>
<evidence type="ECO:0000256" key="9">
    <source>
        <dbReference type="ARBA" id="ARBA00023180"/>
    </source>
</evidence>
<dbReference type="Gene3D" id="2.60.40.10">
    <property type="entry name" value="Immunoglobulins"/>
    <property type="match status" value="15"/>
</dbReference>
<keyword evidence="4" id="KW-0677">Repeat</keyword>
<keyword evidence="10" id="KW-0393">Immunoglobulin domain</keyword>
<feature type="domain" description="Ig-like" evidence="14">
    <location>
        <begin position="157"/>
        <end position="234"/>
    </location>
</feature>
<evidence type="ECO:0000256" key="2">
    <source>
        <dbReference type="ARBA" id="ARBA00022692"/>
    </source>
</evidence>
<keyword evidence="5" id="KW-0130">Cell adhesion</keyword>
<comment type="similarity">
    <text evidence="11">Belongs to the sidekick family.</text>
</comment>
<dbReference type="InterPro" id="IPR036179">
    <property type="entry name" value="Ig-like_dom_sf"/>
</dbReference>
<dbReference type="FunFam" id="2.60.40.10:FF:000028">
    <property type="entry name" value="Neuronal cell adhesion molecule"/>
    <property type="match status" value="1"/>
</dbReference>
<name>A0A2A2K926_9BILA</name>
<feature type="compositionally biased region" description="Acidic residues" evidence="12">
    <location>
        <begin position="1813"/>
        <end position="1823"/>
    </location>
</feature>
<keyword evidence="7 13" id="KW-0472">Membrane</keyword>
<accession>A0A2A2K926</accession>
<dbReference type="FunFam" id="2.60.40.10:FF:000107">
    <property type="entry name" value="Myosin, light chain kinase a"/>
    <property type="match status" value="1"/>
</dbReference>
<feature type="transmembrane region" description="Helical" evidence="13">
    <location>
        <begin position="1602"/>
        <end position="1630"/>
    </location>
</feature>
<comment type="caution">
    <text evidence="16">The sequence shown here is derived from an EMBL/GenBank/DDBJ whole genome shotgun (WGS) entry which is preliminary data.</text>
</comment>
<dbReference type="Pfam" id="PF00041">
    <property type="entry name" value="fn3"/>
    <property type="match status" value="10"/>
</dbReference>
<evidence type="ECO:0000256" key="10">
    <source>
        <dbReference type="ARBA" id="ARBA00023319"/>
    </source>
</evidence>
<dbReference type="InterPro" id="IPR013098">
    <property type="entry name" value="Ig_I-set"/>
</dbReference>
<dbReference type="InterPro" id="IPR050964">
    <property type="entry name" value="Striated_Muscle_Regulatory"/>
</dbReference>
<evidence type="ECO:0000259" key="15">
    <source>
        <dbReference type="PROSITE" id="PS50853"/>
    </source>
</evidence>
<feature type="domain" description="Fibronectin type-III" evidence="15">
    <location>
        <begin position="959"/>
        <end position="1053"/>
    </location>
</feature>
<evidence type="ECO:0000256" key="12">
    <source>
        <dbReference type="SAM" id="MobiDB-lite"/>
    </source>
</evidence>
<feature type="region of interest" description="Disordered" evidence="12">
    <location>
        <begin position="330"/>
        <end position="355"/>
    </location>
</feature>
<feature type="domain" description="Fibronectin type-III" evidence="15">
    <location>
        <begin position="855"/>
        <end position="955"/>
    </location>
</feature>
<protein>
    <recommendedName>
        <fullName evidence="18">Protein sidekick</fullName>
    </recommendedName>
</protein>
<evidence type="ECO:0000259" key="14">
    <source>
        <dbReference type="PROSITE" id="PS50835"/>
    </source>
</evidence>
<dbReference type="CDD" id="cd00063">
    <property type="entry name" value="FN3"/>
    <property type="match status" value="13"/>
</dbReference>
<dbReference type="FunFam" id="2.60.40.10:FF:000158">
    <property type="entry name" value="Sidekick cell adhesion molecule 2"/>
    <property type="match status" value="1"/>
</dbReference>
<feature type="domain" description="Fibronectin type-III" evidence="15">
    <location>
        <begin position="454"/>
        <end position="553"/>
    </location>
</feature>
<dbReference type="PANTHER" id="PTHR13817">
    <property type="entry name" value="TITIN"/>
    <property type="match status" value="1"/>
</dbReference>
<feature type="compositionally biased region" description="Low complexity" evidence="12">
    <location>
        <begin position="1895"/>
        <end position="1904"/>
    </location>
</feature>
<dbReference type="GO" id="GO:0007416">
    <property type="term" value="P:synapse assembly"/>
    <property type="evidence" value="ECO:0007669"/>
    <property type="project" value="TreeGrafter"/>
</dbReference>
<dbReference type="PROSITE" id="PS50853">
    <property type="entry name" value="FN3"/>
    <property type="match status" value="12"/>
</dbReference>
<dbReference type="InterPro" id="IPR007110">
    <property type="entry name" value="Ig-like_dom"/>
</dbReference>
<dbReference type="STRING" id="2018661.A0A2A2K926"/>
<dbReference type="SMART" id="SM00409">
    <property type="entry name" value="IG"/>
    <property type="match status" value="2"/>
</dbReference>
<feature type="region of interest" description="Disordered" evidence="12">
    <location>
        <begin position="1676"/>
        <end position="1714"/>
    </location>
</feature>
<evidence type="ECO:0000313" key="17">
    <source>
        <dbReference type="Proteomes" id="UP000218231"/>
    </source>
</evidence>
<evidence type="ECO:0000313" key="16">
    <source>
        <dbReference type="EMBL" id="PAV70405.1"/>
    </source>
</evidence>
<keyword evidence="8" id="KW-1015">Disulfide bond</keyword>
<dbReference type="InterPro" id="IPR003598">
    <property type="entry name" value="Ig_sub2"/>
</dbReference>
<feature type="domain" description="Fibronectin type-III" evidence="15">
    <location>
        <begin position="352"/>
        <end position="449"/>
    </location>
</feature>
<dbReference type="InterPro" id="IPR036116">
    <property type="entry name" value="FN3_sf"/>
</dbReference>
<evidence type="ECO:0000256" key="1">
    <source>
        <dbReference type="ARBA" id="ARBA00004479"/>
    </source>
</evidence>
<feature type="region of interest" description="Disordered" evidence="12">
    <location>
        <begin position="1879"/>
        <end position="1925"/>
    </location>
</feature>
<feature type="domain" description="Fibronectin type-III" evidence="15">
    <location>
        <begin position="557"/>
        <end position="651"/>
    </location>
</feature>
<dbReference type="FunFam" id="2.60.40.10:FF:000209">
    <property type="entry name" value="Sidekick cell adhesion molecule 2"/>
    <property type="match status" value="1"/>
</dbReference>
<evidence type="ECO:0008006" key="18">
    <source>
        <dbReference type="Google" id="ProtNLM"/>
    </source>
</evidence>
<evidence type="ECO:0000256" key="11">
    <source>
        <dbReference type="ARBA" id="ARBA00061621"/>
    </source>
</evidence>
<feature type="domain" description="Fibronectin type-III" evidence="15">
    <location>
        <begin position="751"/>
        <end position="850"/>
    </location>
</feature>
<dbReference type="OrthoDB" id="8923679at2759"/>
<feature type="domain" description="Ig-like" evidence="14">
    <location>
        <begin position="36"/>
        <end position="138"/>
    </location>
</feature>
<dbReference type="SUPFAM" id="SSF48726">
    <property type="entry name" value="Immunoglobulin"/>
    <property type="match status" value="2"/>
</dbReference>
<feature type="domain" description="Fibronectin type-III" evidence="15">
    <location>
        <begin position="1059"/>
        <end position="1157"/>
    </location>
</feature>
<feature type="region of interest" description="Disordered" evidence="12">
    <location>
        <begin position="635"/>
        <end position="656"/>
    </location>
</feature>
<keyword evidence="17" id="KW-1185">Reference proteome</keyword>
<evidence type="ECO:0000256" key="7">
    <source>
        <dbReference type="ARBA" id="ARBA00023136"/>
    </source>
</evidence>
<keyword evidence="6 13" id="KW-1133">Transmembrane helix</keyword>
<dbReference type="InterPro" id="IPR003599">
    <property type="entry name" value="Ig_sub"/>
</dbReference>
<evidence type="ECO:0000256" key="6">
    <source>
        <dbReference type="ARBA" id="ARBA00022989"/>
    </source>
</evidence>
<dbReference type="Pfam" id="PF07679">
    <property type="entry name" value="I-set"/>
    <property type="match status" value="1"/>
</dbReference>
<evidence type="ECO:0000256" key="13">
    <source>
        <dbReference type="SAM" id="Phobius"/>
    </source>
</evidence>
<sequence>MIDFSNISILVLPAFSSHEDEDLSQDPLLSLSRDDPVDTVEKSESINSTTTLSFLKVPSDATIPSGSEKHSLFCSASGHPKPHMIWYFNDSEIHPATTKYDITDDALTIHDLKKSDSGIYTCEATNSMNTKTVSAKLSVTGDNLIEFGPVDQKSLIGTNVEFSCEVAKEFERTAQRTWYLNDELIPAMGDPGLRISKNRKGSLIIRQVGPDNIGEYRCSVRIGDRVENATANLRIIEKPAMPVAVKAELHNETMPAKVRVSWLEGFDGNEPIIKHAVEMRTLGPTGLWSDWQTVIDNVAKDETKPCCSVDVEDLKPSQTAEFRVVASNKHGAGKPSLPSANVTMPQQPPSAAPRNVAASARSSNSVIVQWKQPKEEQWSGDILGYIVRYRLAGYSSLTWNEKNITTKDARNAVIDQLITWREYEIQVAAYNHRGLGVFSHSIEVTTAEGVPTQAPKGVRVHVLNSTAAQVYFIAPDQQRIPGVNLGYKVEFWKGIPLRGPLHRQVLLDPDRSQLETIVEGLEKFGHYNVTVLCYTAAGDGPRSHSISVVTEQDTPGPVSELTVAEVMFNGAVILWNMPLDPNGIITKYTIRHWPTSNSELKTELQINGDQKNVTIEGLEPSTSYTMDISASTIKGEGPKEETKFESGVPPELPGRPSSLSITDVQARSVRLNFVPGFDGHTSIKQWIVEARIAESTIFTHIFNISAPKARSITVEGLRPYTQYQLRLIAENVKGRGAPSEPSQAFETKQTNPEMLSAKMFADPISATAISVSWTPLLANQWNGQPKGYLIVYKEENTDDWKEVRTPSLRASEYTIRDLRPYTNYQIDLFAENIFGRSETSETLQAKTYESVPSGSPRNVLASLDGPRSIIVKWEPVHASQASGTILGYTVRVAPEREGQAQEETKTVDAPDHDMHSVKVTGLRAYSGYRVFVSAYTIVGNGPENTVATLVDTGEDLPGPPQYFGCSFVSENEVRLKWLPPAYPNGKIQSYVVSYWRATETRASAIDAQIAGSLLMFSATSLQPAEQYFFAVKAVNPVGESDENIIEVVTSSVRVPLRNPPNPLRDDKTPYSSNKIGVTWKETHPNDPEAPVRAVQVAYQKANDDNWTPIERVDFAKGAAVATNLSPNSAYRFRIRYIGDFTESVWSAESDWMRTLPAAPSAAPSSIQPSPYDSSSLQLTWTVPDRKDWNANEIGYRIAYREYPSNDTWSVAEIPSGSEHSDREQYVLQKLASFRHYIVKMRAFNSEGEGPFSQPVFVYIGYSIPKRNISHLTAEPVSSNVIHIRWNPWTEDASDVISGFKIRFVPVASILSPESKEEELMVVETNSANLTDLRKFTEYQISVSAYNRAGEGNMAQLRVRTLEDVPGPVEKLRFRNALLDSVRVVWEPPSQPNGKITGYIVNYRASRVQEDFKREEQHRTSETYFDARNLEENTQYYFIVWAETAAGRGEPETGNITVGVNPEGPLPPSRPVVIPAQSYITLQWRDNQIEDLVGHLVQAKRIARAVQSSSGQNSGRSTVQPEKRRLEREVSQINHPIGEWVTLQISDGLRHSAQISYHDLEPASFYVFRVFARNELGVGKPSVDSEQLYVPESIPEEPFYTKWWFLALVAMGAFVCVVVIIAILCVTGSAAKYRREKRQNSVDSLQLADGNFVAFQLKGDNARNMTRSRNDLLIRPGTTQSWLSDREPPTYGSVLGDNNDASGHRSGSSSSGAAPGTVNMYTGLATDVMPPLPSTVGLQKLAALAGRGTTTRINGVAYITTNDIGGRPDLTGNNRASTSEYECSSRRSEYSRPDFEALRHQPIVHTAKLDEYEDSFDEEEESVDGDTIRGPGRSRTDESTLPIADIAAHYSTSDIYRDTWRRVRDTDAVVQSTALSGTHAGNYQSILTPHHRPHSSDSGMTSSSSPNRTTRGQNQSEQRPGILSSHHQIVSGFSSFV</sequence>
<dbReference type="PANTHER" id="PTHR13817:SF166">
    <property type="entry name" value="NEURONAL IGCAM-RELATED"/>
    <property type="match status" value="1"/>
</dbReference>
<dbReference type="InterPro" id="IPR003961">
    <property type="entry name" value="FN3_dom"/>
</dbReference>
<dbReference type="GO" id="GO:0016020">
    <property type="term" value="C:membrane"/>
    <property type="evidence" value="ECO:0007669"/>
    <property type="project" value="UniProtKB-SubCell"/>
</dbReference>
<feature type="compositionally biased region" description="Low complexity" evidence="12">
    <location>
        <begin position="1703"/>
        <end position="1713"/>
    </location>
</feature>
<dbReference type="EMBL" id="LIAE01009280">
    <property type="protein sequence ID" value="PAV70405.1"/>
    <property type="molecule type" value="Genomic_DNA"/>
</dbReference>
<feature type="domain" description="Fibronectin type-III" evidence="15">
    <location>
        <begin position="241"/>
        <end position="347"/>
    </location>
</feature>
<evidence type="ECO:0000256" key="8">
    <source>
        <dbReference type="ARBA" id="ARBA00023157"/>
    </source>
</evidence>
<keyword evidence="2 13" id="KW-0812">Transmembrane</keyword>
<proteinExistence type="inferred from homology"/>
<evidence type="ECO:0000256" key="3">
    <source>
        <dbReference type="ARBA" id="ARBA00022729"/>
    </source>
</evidence>
<keyword evidence="9" id="KW-0325">Glycoprotein</keyword>
<feature type="domain" description="Fibronectin type-III" evidence="15">
    <location>
        <begin position="1367"/>
        <end position="1462"/>
    </location>
</feature>
<dbReference type="CDD" id="cd00096">
    <property type="entry name" value="Ig"/>
    <property type="match status" value="1"/>
</dbReference>
<dbReference type="GO" id="GO:0007156">
    <property type="term" value="P:homophilic cell adhesion via plasma membrane adhesion molecules"/>
    <property type="evidence" value="ECO:0007669"/>
    <property type="project" value="TreeGrafter"/>
</dbReference>
<dbReference type="PROSITE" id="PS50835">
    <property type="entry name" value="IG_LIKE"/>
    <property type="match status" value="2"/>
</dbReference>
<feature type="domain" description="Fibronectin type-III" evidence="15">
    <location>
        <begin position="655"/>
        <end position="750"/>
    </location>
</feature>
<feature type="compositionally biased region" description="Polar residues" evidence="12">
    <location>
        <begin position="1905"/>
        <end position="1917"/>
    </location>
</feature>
<evidence type="ECO:0000256" key="5">
    <source>
        <dbReference type="ARBA" id="ARBA00022889"/>
    </source>
</evidence>
<evidence type="ECO:0000256" key="4">
    <source>
        <dbReference type="ARBA" id="ARBA00022737"/>
    </source>
</evidence>
<dbReference type="SUPFAM" id="SSF49265">
    <property type="entry name" value="Fibronectin type III"/>
    <property type="match status" value="7"/>
</dbReference>
<feature type="domain" description="Fibronectin type-III" evidence="15">
    <location>
        <begin position="1162"/>
        <end position="1262"/>
    </location>
</feature>
<dbReference type="InterPro" id="IPR013783">
    <property type="entry name" value="Ig-like_fold"/>
</dbReference>
<dbReference type="SMART" id="SM00060">
    <property type="entry name" value="FN3"/>
    <property type="match status" value="13"/>
</dbReference>
<comment type="subcellular location">
    <subcellularLocation>
        <location evidence="1">Membrane</location>
        <topology evidence="1">Single-pass type I membrane protein</topology>
    </subcellularLocation>
</comment>